<keyword evidence="2" id="KW-0472">Membrane</keyword>
<feature type="transmembrane region" description="Helical" evidence="2">
    <location>
        <begin position="290"/>
        <end position="315"/>
    </location>
</feature>
<dbReference type="AlphaFoldDB" id="A0A9K3PUH7"/>
<feature type="transmembrane region" description="Helical" evidence="2">
    <location>
        <begin position="163"/>
        <end position="184"/>
    </location>
</feature>
<evidence type="ECO:0000256" key="2">
    <source>
        <dbReference type="SAM" id="Phobius"/>
    </source>
</evidence>
<keyword evidence="4" id="KW-1185">Reference proteome</keyword>
<organism evidence="3 4">
    <name type="scientific">Nitzschia inconspicua</name>
    <dbReference type="NCBI Taxonomy" id="303405"/>
    <lineage>
        <taxon>Eukaryota</taxon>
        <taxon>Sar</taxon>
        <taxon>Stramenopiles</taxon>
        <taxon>Ochrophyta</taxon>
        <taxon>Bacillariophyta</taxon>
        <taxon>Bacillariophyceae</taxon>
        <taxon>Bacillariophycidae</taxon>
        <taxon>Bacillariales</taxon>
        <taxon>Bacillariaceae</taxon>
        <taxon>Nitzschia</taxon>
    </lineage>
</organism>
<name>A0A9K3PUH7_9STRA</name>
<sequence>MWIQQVLRNASVLRMTLLYVAFCVATFFGLPTCLDSDPEKCNSEGYDNSVLSWSADFFVGVLFAIMSISLGCCCCCKSTSWPKTSGMAFGFLSMVFLSRGFVGVYFPNSGLDDGHGQVGFYLLTLASYSCWTISSVFFLSLTRVAWDSIQFQIYHVGRSLYKIFFGLMVCCFVIITTSCAWNALALWQATDSSVDQYSQDDTGNYLPIRLLRTSVLLWNIFYCAFVAASTYSWRVLAKQRSCDIKVAGLSSSMAAVCIAFLQMTNAIVILLLHFYTLANHTTLHDQTANWIASIIFNLCALLTGYLMFGFLLVLFPSSKNAEKAWEMDSDTEDEAVDVPSGGEDKAVDMELEQSETNDGDLEEELFNSVDVEKLTGDEKEQKMGSTWATLTQSVQFAFNDAFAFASFESPEQPSGKVKEVASDNATDTMESQIPSEENAPPRTTLEEC</sequence>
<keyword evidence="2" id="KW-1133">Transmembrane helix</keyword>
<feature type="region of interest" description="Disordered" evidence="1">
    <location>
        <begin position="408"/>
        <end position="448"/>
    </location>
</feature>
<comment type="caution">
    <text evidence="3">The sequence shown here is derived from an EMBL/GenBank/DDBJ whole genome shotgun (WGS) entry which is preliminary data.</text>
</comment>
<keyword evidence="2" id="KW-0812">Transmembrane</keyword>
<feature type="transmembrane region" description="Helical" evidence="2">
    <location>
        <begin position="118"/>
        <end position="142"/>
    </location>
</feature>
<dbReference type="Proteomes" id="UP000693970">
    <property type="component" value="Unassembled WGS sequence"/>
</dbReference>
<dbReference type="EMBL" id="JAGRRH010000013">
    <property type="protein sequence ID" value="KAG7360192.1"/>
    <property type="molecule type" value="Genomic_DNA"/>
</dbReference>
<reference evidence="3" key="1">
    <citation type="journal article" date="2021" name="Sci. Rep.">
        <title>Diploid genomic architecture of Nitzschia inconspicua, an elite biomass production diatom.</title>
        <authorList>
            <person name="Oliver A."/>
            <person name="Podell S."/>
            <person name="Pinowska A."/>
            <person name="Traller J.C."/>
            <person name="Smith S.R."/>
            <person name="McClure R."/>
            <person name="Beliaev A."/>
            <person name="Bohutskyi P."/>
            <person name="Hill E.A."/>
            <person name="Rabines A."/>
            <person name="Zheng H."/>
            <person name="Allen L.Z."/>
            <person name="Kuo A."/>
            <person name="Grigoriev I.V."/>
            <person name="Allen A.E."/>
            <person name="Hazlebeck D."/>
            <person name="Allen E.E."/>
        </authorList>
    </citation>
    <scope>NUCLEOTIDE SEQUENCE</scope>
    <source>
        <strain evidence="3">Hildebrandi</strain>
    </source>
</reference>
<evidence type="ECO:0000313" key="4">
    <source>
        <dbReference type="Proteomes" id="UP000693970"/>
    </source>
</evidence>
<feature type="transmembrane region" description="Helical" evidence="2">
    <location>
        <begin position="88"/>
        <end position="106"/>
    </location>
</feature>
<evidence type="ECO:0000256" key="1">
    <source>
        <dbReference type="SAM" id="MobiDB-lite"/>
    </source>
</evidence>
<accession>A0A9K3PUH7</accession>
<reference evidence="3" key="2">
    <citation type="submission" date="2021-04" db="EMBL/GenBank/DDBJ databases">
        <authorList>
            <person name="Podell S."/>
        </authorList>
    </citation>
    <scope>NUCLEOTIDE SEQUENCE</scope>
    <source>
        <strain evidence="3">Hildebrandi</strain>
    </source>
</reference>
<feature type="transmembrane region" description="Helical" evidence="2">
    <location>
        <begin position="254"/>
        <end position="278"/>
    </location>
</feature>
<evidence type="ECO:0000313" key="3">
    <source>
        <dbReference type="EMBL" id="KAG7360192.1"/>
    </source>
</evidence>
<gene>
    <name evidence="3" type="ORF">IV203_035291</name>
</gene>
<protein>
    <submittedName>
        <fullName evidence="3">Uncharacterized protein</fullName>
    </submittedName>
</protein>
<proteinExistence type="predicted"/>
<feature type="transmembrane region" description="Helical" evidence="2">
    <location>
        <begin position="12"/>
        <end position="30"/>
    </location>
</feature>
<feature type="transmembrane region" description="Helical" evidence="2">
    <location>
        <begin position="50"/>
        <end position="76"/>
    </location>
</feature>
<feature type="transmembrane region" description="Helical" evidence="2">
    <location>
        <begin position="215"/>
        <end position="233"/>
    </location>
</feature>
<feature type="compositionally biased region" description="Polar residues" evidence="1">
    <location>
        <begin position="423"/>
        <end position="435"/>
    </location>
</feature>